<evidence type="ECO:0000313" key="1">
    <source>
        <dbReference type="EMBL" id="EFN62040.1"/>
    </source>
</evidence>
<proteinExistence type="predicted"/>
<dbReference type="AlphaFoldDB" id="E2AWZ8"/>
<protein>
    <submittedName>
        <fullName evidence="1">Uncharacterized protein</fullName>
    </submittedName>
</protein>
<keyword evidence="2" id="KW-1185">Reference proteome</keyword>
<organism evidence="2">
    <name type="scientific">Camponotus floridanus</name>
    <name type="common">Florida carpenter ant</name>
    <dbReference type="NCBI Taxonomy" id="104421"/>
    <lineage>
        <taxon>Eukaryota</taxon>
        <taxon>Metazoa</taxon>
        <taxon>Ecdysozoa</taxon>
        <taxon>Arthropoda</taxon>
        <taxon>Hexapoda</taxon>
        <taxon>Insecta</taxon>
        <taxon>Pterygota</taxon>
        <taxon>Neoptera</taxon>
        <taxon>Endopterygota</taxon>
        <taxon>Hymenoptera</taxon>
        <taxon>Apocrita</taxon>
        <taxon>Aculeata</taxon>
        <taxon>Formicoidea</taxon>
        <taxon>Formicidae</taxon>
        <taxon>Formicinae</taxon>
        <taxon>Camponotus</taxon>
    </lineage>
</organism>
<sequence>MSSVNATTLFPPSSVSAILVNNSPLSRSTMRSCEEQILWIATVSVPYYRIIRTKYIHRFLRVHAYFLEKPIVRVLESKLTTSPSRASLSLAMRSRSAAYDNELHGGPYVPRCQAVYRCKTQAKTSPVYLSRTRPNSYSPL</sequence>
<gene>
    <name evidence="1" type="ORF">EAG_13056</name>
</gene>
<reference evidence="1 2" key="1">
    <citation type="journal article" date="2010" name="Science">
        <title>Genomic comparison of the ants Camponotus floridanus and Harpegnathos saltator.</title>
        <authorList>
            <person name="Bonasio R."/>
            <person name="Zhang G."/>
            <person name="Ye C."/>
            <person name="Mutti N.S."/>
            <person name="Fang X."/>
            <person name="Qin N."/>
            <person name="Donahue G."/>
            <person name="Yang P."/>
            <person name="Li Q."/>
            <person name="Li C."/>
            <person name="Zhang P."/>
            <person name="Huang Z."/>
            <person name="Berger S.L."/>
            <person name="Reinberg D."/>
            <person name="Wang J."/>
            <person name="Liebig J."/>
        </authorList>
    </citation>
    <scope>NUCLEOTIDE SEQUENCE [LARGE SCALE GENOMIC DNA]</scope>
    <source>
        <strain evidence="2">C129</strain>
    </source>
</reference>
<accession>E2AWZ8</accession>
<dbReference type="InParanoid" id="E2AWZ8"/>
<name>E2AWZ8_CAMFO</name>
<evidence type="ECO:0000313" key="2">
    <source>
        <dbReference type="Proteomes" id="UP000000311"/>
    </source>
</evidence>
<dbReference type="EMBL" id="GL443486">
    <property type="protein sequence ID" value="EFN62040.1"/>
    <property type="molecule type" value="Genomic_DNA"/>
</dbReference>
<dbReference type="Proteomes" id="UP000000311">
    <property type="component" value="Unassembled WGS sequence"/>
</dbReference>